<comment type="caution">
    <text evidence="1">The sequence shown here is derived from an EMBL/GenBank/DDBJ whole genome shotgun (WGS) entry which is preliminary data.</text>
</comment>
<evidence type="ECO:0000313" key="1">
    <source>
        <dbReference type="EMBL" id="CAD8138870.1"/>
    </source>
</evidence>
<name>A0A8S1SG74_9CILI</name>
<proteinExistence type="predicted"/>
<gene>
    <name evidence="1" type="ORF">PPENT_87.1.T0070354</name>
</gene>
<reference evidence="1" key="1">
    <citation type="submission" date="2021-01" db="EMBL/GenBank/DDBJ databases">
        <authorList>
            <consortium name="Genoscope - CEA"/>
            <person name="William W."/>
        </authorList>
    </citation>
    <scope>NUCLEOTIDE SEQUENCE</scope>
</reference>
<keyword evidence="2" id="KW-1185">Reference proteome</keyword>
<evidence type="ECO:0000313" key="2">
    <source>
        <dbReference type="Proteomes" id="UP000689195"/>
    </source>
</evidence>
<organism evidence="1 2">
    <name type="scientific">Paramecium pentaurelia</name>
    <dbReference type="NCBI Taxonomy" id="43138"/>
    <lineage>
        <taxon>Eukaryota</taxon>
        <taxon>Sar</taxon>
        <taxon>Alveolata</taxon>
        <taxon>Ciliophora</taxon>
        <taxon>Intramacronucleata</taxon>
        <taxon>Oligohymenophorea</taxon>
        <taxon>Peniculida</taxon>
        <taxon>Parameciidae</taxon>
        <taxon>Paramecium</taxon>
    </lineage>
</organism>
<sequence length="170" mass="19625">MKGSFKNDQNIQQHIDASINLNSDKSEIIIKQNKITKTIKNFIGQTFISQFIVLHPSKTQLMNIDVYQDLMSYTANFVNQQDVNLIIFQQNGNQLNQNRLPNYILKHSIVIESNQKKQEQILESIGDILINIGEKIEKIIINAYQNGDHNLDSELQAVINQYQQVIQNIE</sequence>
<dbReference type="EMBL" id="CAJJDO010000007">
    <property type="protein sequence ID" value="CAD8138870.1"/>
    <property type="molecule type" value="Genomic_DNA"/>
</dbReference>
<protein>
    <submittedName>
        <fullName evidence="1">Uncharacterized protein</fullName>
    </submittedName>
</protein>
<accession>A0A8S1SG74</accession>
<dbReference type="Proteomes" id="UP000689195">
    <property type="component" value="Unassembled WGS sequence"/>
</dbReference>
<dbReference type="AlphaFoldDB" id="A0A8S1SG74"/>